<dbReference type="InterPro" id="IPR035919">
    <property type="entry name" value="EAL_sf"/>
</dbReference>
<dbReference type="Pfam" id="PF00563">
    <property type="entry name" value="EAL"/>
    <property type="match status" value="1"/>
</dbReference>
<name>A0AAU7MT75_9GAMM</name>
<dbReference type="PANTHER" id="PTHR33121">
    <property type="entry name" value="CYCLIC DI-GMP PHOSPHODIESTERASE PDEF"/>
    <property type="match status" value="1"/>
</dbReference>
<dbReference type="SMART" id="SM00052">
    <property type="entry name" value="EAL"/>
    <property type="match status" value="1"/>
</dbReference>
<sequence length="245" mass="27558">MDRQEFQLAYQPQVCLETGKVFGVEALLRWHSPELGQVPPDRFVPVAEKTGLMPELGDWVLVSAVRQARRWMEAGTPLRVSVNISATQMQTGAFPARIQQILRRNKVPAAMIELEVTESMLIDNVEQNRAILEEIRQSGVKLALDDFGTGYSNLAYLQHFVFDTLKIDRLFTKSLSGNDSRDVLVRAIIATGRELVSDIIAEGVETEEQNQVLQKLGCSKMQGYLFGRPMTAEDVELQINSESQY</sequence>
<dbReference type="PROSITE" id="PS50883">
    <property type="entry name" value="EAL"/>
    <property type="match status" value="1"/>
</dbReference>
<dbReference type="KEGG" id="mamm:ABNF92_15975"/>
<dbReference type="InterPro" id="IPR050706">
    <property type="entry name" value="Cyclic-di-GMP_PDE-like"/>
</dbReference>
<reference evidence="2" key="1">
    <citation type="submission" date="2024-05" db="EMBL/GenBank/DDBJ databases">
        <title>Draft Genome Sequences of Flagellimonas sp. MMG031 and Marinobacter sp. MMG032 Isolated from the dinoflagellate Symbiodinium pilosum.</title>
        <authorList>
            <person name="Shikuma N.J."/>
            <person name="Farrell M.V."/>
        </authorList>
    </citation>
    <scope>NUCLEOTIDE SEQUENCE</scope>
    <source>
        <strain evidence="2">MMG032</strain>
    </source>
</reference>
<dbReference type="GO" id="GO:0071111">
    <property type="term" value="F:cyclic-guanylate-specific phosphodiesterase activity"/>
    <property type="evidence" value="ECO:0007669"/>
    <property type="project" value="InterPro"/>
</dbReference>
<accession>A0AAU7MT75</accession>
<dbReference type="AlphaFoldDB" id="A0AAU7MT75"/>
<organism evidence="2">
    <name type="scientific">Marinobacter sp. MMG032</name>
    <dbReference type="NCBI Taxonomy" id="3158548"/>
    <lineage>
        <taxon>Bacteria</taxon>
        <taxon>Pseudomonadati</taxon>
        <taxon>Pseudomonadota</taxon>
        <taxon>Gammaproteobacteria</taxon>
        <taxon>Pseudomonadales</taxon>
        <taxon>Marinobacteraceae</taxon>
        <taxon>Marinobacter</taxon>
    </lineage>
</organism>
<dbReference type="InterPro" id="IPR001633">
    <property type="entry name" value="EAL_dom"/>
</dbReference>
<dbReference type="Gene3D" id="3.20.20.450">
    <property type="entry name" value="EAL domain"/>
    <property type="match status" value="1"/>
</dbReference>
<dbReference type="RefSeq" id="WP_349344101.1">
    <property type="nucleotide sequence ID" value="NZ_CP157802.1"/>
</dbReference>
<dbReference type="CDD" id="cd01948">
    <property type="entry name" value="EAL"/>
    <property type="match status" value="1"/>
</dbReference>
<evidence type="ECO:0000259" key="1">
    <source>
        <dbReference type="PROSITE" id="PS50883"/>
    </source>
</evidence>
<evidence type="ECO:0000313" key="2">
    <source>
        <dbReference type="EMBL" id="XBQ21510.1"/>
    </source>
</evidence>
<dbReference type="SUPFAM" id="SSF141868">
    <property type="entry name" value="EAL domain-like"/>
    <property type="match status" value="1"/>
</dbReference>
<protein>
    <submittedName>
        <fullName evidence="2">EAL domain-containing protein</fullName>
    </submittedName>
</protein>
<feature type="domain" description="EAL" evidence="1">
    <location>
        <begin position="1"/>
        <end position="243"/>
    </location>
</feature>
<dbReference type="PANTHER" id="PTHR33121:SF70">
    <property type="entry name" value="SIGNALING PROTEIN YKOW"/>
    <property type="match status" value="1"/>
</dbReference>
<proteinExistence type="predicted"/>
<dbReference type="EMBL" id="CP157802">
    <property type="protein sequence ID" value="XBQ21510.1"/>
    <property type="molecule type" value="Genomic_DNA"/>
</dbReference>
<gene>
    <name evidence="2" type="ORF">ABNF92_15975</name>
</gene>